<reference evidence="7 8" key="1">
    <citation type="submission" date="2015-12" db="EMBL/GenBank/DDBJ databases">
        <title>Genome sequence of Oceanibaculum pacificum MCCC 1A02656.</title>
        <authorList>
            <person name="Lu L."/>
            <person name="Lai Q."/>
            <person name="Shao Z."/>
            <person name="Qian P."/>
        </authorList>
    </citation>
    <scope>NUCLEOTIDE SEQUENCE [LARGE SCALE GENOMIC DNA]</scope>
    <source>
        <strain evidence="7 8">MCCC 1A02656</strain>
    </source>
</reference>
<dbReference type="RefSeq" id="WP_067557993.1">
    <property type="nucleotide sequence ID" value="NZ_LPXN01000127.1"/>
</dbReference>
<dbReference type="Gene3D" id="3.30.160.190">
    <property type="entry name" value="atu1810 like domain"/>
    <property type="match status" value="1"/>
</dbReference>
<keyword evidence="2" id="KW-0813">Transport</keyword>
<dbReference type="PANTHER" id="PTHR12219:SF8">
    <property type="entry name" value="NADH DEHYDROGENASE [UBIQUINONE] IRON-SULFUR PROTEIN 4, MITOCHONDRIAL"/>
    <property type="match status" value="1"/>
</dbReference>
<protein>
    <submittedName>
        <fullName evidence="7">Oxidoreductase</fullName>
    </submittedName>
</protein>
<keyword evidence="3" id="KW-0679">Respiratory chain</keyword>
<keyword evidence="5" id="KW-0249">Electron transport</keyword>
<evidence type="ECO:0000256" key="2">
    <source>
        <dbReference type="ARBA" id="ARBA00022448"/>
    </source>
</evidence>
<dbReference type="PANTHER" id="PTHR12219">
    <property type="entry name" value="NADH-UBIQUINONE OXIDOREDUCTASE"/>
    <property type="match status" value="1"/>
</dbReference>
<keyword evidence="8" id="KW-1185">Reference proteome</keyword>
<evidence type="ECO:0000256" key="4">
    <source>
        <dbReference type="ARBA" id="ARBA00022946"/>
    </source>
</evidence>
<keyword evidence="4" id="KW-0809">Transit peptide</keyword>
<organism evidence="7 8">
    <name type="scientific">Oceanibaculum pacificum</name>
    <dbReference type="NCBI Taxonomy" id="580166"/>
    <lineage>
        <taxon>Bacteria</taxon>
        <taxon>Pseudomonadati</taxon>
        <taxon>Pseudomonadota</taxon>
        <taxon>Alphaproteobacteria</taxon>
        <taxon>Rhodospirillales</taxon>
        <taxon>Oceanibaculaceae</taxon>
        <taxon>Oceanibaculum</taxon>
    </lineage>
</organism>
<proteinExistence type="predicted"/>
<gene>
    <name evidence="7" type="ORF">AUP43_02845</name>
</gene>
<name>A0A154VXA1_9PROT</name>
<dbReference type="OrthoDB" id="9799572at2"/>
<comment type="subcellular location">
    <subcellularLocation>
        <location evidence="1">Membrane</location>
    </subcellularLocation>
</comment>
<dbReference type="InterPro" id="IPR038532">
    <property type="entry name" value="NDUFS4-like_sf"/>
</dbReference>
<evidence type="ECO:0000313" key="7">
    <source>
        <dbReference type="EMBL" id="KZD05865.1"/>
    </source>
</evidence>
<evidence type="ECO:0000256" key="1">
    <source>
        <dbReference type="ARBA" id="ARBA00004370"/>
    </source>
</evidence>
<dbReference type="EMBL" id="LPXN01000127">
    <property type="protein sequence ID" value="KZD05865.1"/>
    <property type="molecule type" value="Genomic_DNA"/>
</dbReference>
<dbReference type="STRING" id="580166.AUP43_02845"/>
<keyword evidence="6" id="KW-0472">Membrane</keyword>
<dbReference type="AlphaFoldDB" id="A0A154VXA1"/>
<evidence type="ECO:0000256" key="6">
    <source>
        <dbReference type="ARBA" id="ARBA00023136"/>
    </source>
</evidence>
<sequence length="102" mass="11638">MLARIYQPSKNAMQSGRASARKWVLDYAPVTPRRPEPLMGWVASGDTMNQVRLRFDSKEDAIAYAKKQGLQFVVEEPKPRAAIKPKAYADNFAFTKLRAWTH</sequence>
<accession>A0A154VXA1</accession>
<evidence type="ECO:0000256" key="3">
    <source>
        <dbReference type="ARBA" id="ARBA00022660"/>
    </source>
</evidence>
<dbReference type="GO" id="GO:0016020">
    <property type="term" value="C:membrane"/>
    <property type="evidence" value="ECO:0007669"/>
    <property type="project" value="UniProtKB-SubCell"/>
</dbReference>
<dbReference type="Proteomes" id="UP000076400">
    <property type="component" value="Unassembled WGS sequence"/>
</dbReference>
<evidence type="ECO:0000256" key="5">
    <source>
        <dbReference type="ARBA" id="ARBA00022982"/>
    </source>
</evidence>
<comment type="caution">
    <text evidence="7">The sequence shown here is derived from an EMBL/GenBank/DDBJ whole genome shotgun (WGS) entry which is preliminary data.</text>
</comment>
<evidence type="ECO:0000313" key="8">
    <source>
        <dbReference type="Proteomes" id="UP000076400"/>
    </source>
</evidence>
<dbReference type="GO" id="GO:0022900">
    <property type="term" value="P:electron transport chain"/>
    <property type="evidence" value="ECO:0007669"/>
    <property type="project" value="InterPro"/>
</dbReference>
<dbReference type="Pfam" id="PF04800">
    <property type="entry name" value="NDUS4"/>
    <property type="match status" value="1"/>
</dbReference>
<dbReference type="InterPro" id="IPR006885">
    <property type="entry name" value="NADH_UbQ_FeS_4_mit-like"/>
</dbReference>